<dbReference type="PANTHER" id="PTHR35377">
    <property type="entry name" value="ANTITOXIN VAPB49-RELATED-RELATED"/>
    <property type="match status" value="1"/>
</dbReference>
<comment type="similarity">
    <text evidence="1 2">Belongs to the phD/YefM antitoxin family.</text>
</comment>
<comment type="caution">
    <text evidence="3">The sequence shown here is derived from an EMBL/GenBank/DDBJ whole genome shotgun (WGS) entry which is preliminary data.</text>
</comment>
<dbReference type="InterPro" id="IPR036165">
    <property type="entry name" value="YefM-like_sf"/>
</dbReference>
<evidence type="ECO:0000256" key="2">
    <source>
        <dbReference type="RuleBase" id="RU362080"/>
    </source>
</evidence>
<evidence type="ECO:0000256" key="1">
    <source>
        <dbReference type="ARBA" id="ARBA00009981"/>
    </source>
</evidence>
<dbReference type="Pfam" id="PF02604">
    <property type="entry name" value="PhdYeFM_antitox"/>
    <property type="match status" value="1"/>
</dbReference>
<name>A0A1G1V5V4_9BACT</name>
<dbReference type="NCBIfam" id="TIGR01552">
    <property type="entry name" value="phd_fam"/>
    <property type="match status" value="1"/>
</dbReference>
<dbReference type="InterPro" id="IPR006442">
    <property type="entry name" value="Antitoxin_Phd/YefM"/>
</dbReference>
<protein>
    <recommendedName>
        <fullName evidence="2">Antitoxin</fullName>
    </recommendedName>
</protein>
<accession>A0A1G1V5V4</accession>
<dbReference type="EMBL" id="MHBZ01000029">
    <property type="protein sequence ID" value="OGY10795.1"/>
    <property type="molecule type" value="Genomic_DNA"/>
</dbReference>
<reference evidence="3 4" key="1">
    <citation type="journal article" date="2016" name="Nat. Commun.">
        <title>Thousands of microbial genomes shed light on interconnected biogeochemical processes in an aquifer system.</title>
        <authorList>
            <person name="Anantharaman K."/>
            <person name="Brown C.T."/>
            <person name="Hug L.A."/>
            <person name="Sharon I."/>
            <person name="Castelle C.J."/>
            <person name="Probst A.J."/>
            <person name="Thomas B.C."/>
            <person name="Singh A."/>
            <person name="Wilkins M.J."/>
            <person name="Karaoz U."/>
            <person name="Brodie E.L."/>
            <person name="Williams K.H."/>
            <person name="Hubbard S.S."/>
            <person name="Banfield J.F."/>
        </authorList>
    </citation>
    <scope>NUCLEOTIDE SEQUENCE [LARGE SCALE GENOMIC DNA]</scope>
</reference>
<dbReference type="Gene3D" id="3.40.1620.10">
    <property type="entry name" value="YefM-like domain"/>
    <property type="match status" value="1"/>
</dbReference>
<dbReference type="InterPro" id="IPR051416">
    <property type="entry name" value="phD-YefM_TA_antitoxins"/>
</dbReference>
<dbReference type="AlphaFoldDB" id="A0A1G1V5V4"/>
<organism evidence="3 4">
    <name type="scientific">Candidatus Blackburnbacteria bacterium RIFCSPHIGHO2_02_FULL_44_20</name>
    <dbReference type="NCBI Taxonomy" id="1797516"/>
    <lineage>
        <taxon>Bacteria</taxon>
        <taxon>Candidatus Blackburniibacteriota</taxon>
    </lineage>
</organism>
<evidence type="ECO:0000313" key="3">
    <source>
        <dbReference type="EMBL" id="OGY10795.1"/>
    </source>
</evidence>
<evidence type="ECO:0000313" key="4">
    <source>
        <dbReference type="Proteomes" id="UP000178319"/>
    </source>
</evidence>
<dbReference type="SUPFAM" id="SSF143120">
    <property type="entry name" value="YefM-like"/>
    <property type="match status" value="1"/>
</dbReference>
<dbReference type="Proteomes" id="UP000178319">
    <property type="component" value="Unassembled WGS sequence"/>
</dbReference>
<sequence>MITANIHEAKTNLSKLLKQVAQGKEVIIAKAGKPVAKLVPHKEELLPRKLGFLKGKIWVSDDFDDEDEEINKLFYEGELFPNEEPVNEKK</sequence>
<comment type="function">
    <text evidence="2">Antitoxin component of a type II toxin-antitoxin (TA) system.</text>
</comment>
<gene>
    <name evidence="3" type="ORF">A3D26_01405</name>
</gene>
<dbReference type="STRING" id="1797516.A3D26_01405"/>
<proteinExistence type="inferred from homology"/>